<name>A0ABU6U144_9FABA</name>
<keyword evidence="2" id="KW-1185">Reference proteome</keyword>
<dbReference type="EMBL" id="JASCZI010100061">
    <property type="protein sequence ID" value="MED6154549.1"/>
    <property type="molecule type" value="Genomic_DNA"/>
</dbReference>
<accession>A0ABU6U144</accession>
<evidence type="ECO:0000313" key="2">
    <source>
        <dbReference type="Proteomes" id="UP001341840"/>
    </source>
</evidence>
<feature type="non-terminal residue" evidence="1">
    <location>
        <position position="123"/>
    </location>
</feature>
<comment type="caution">
    <text evidence="1">The sequence shown here is derived from an EMBL/GenBank/DDBJ whole genome shotgun (WGS) entry which is preliminary data.</text>
</comment>
<evidence type="ECO:0000313" key="1">
    <source>
        <dbReference type="EMBL" id="MED6154549.1"/>
    </source>
</evidence>
<sequence length="123" mass="14274">PLRHRIQRLRRRLQLPNRGLQPRVYAVTEISQSPVQARRRCLAEVVSVNQHCRHPVFVTEGQPSSSRSGSREQRRRHPFFVGEDLWSSWQNLSGGLQPFTETLPSPSRHRTCSCLQVHHPLLL</sequence>
<feature type="non-terminal residue" evidence="1">
    <location>
        <position position="1"/>
    </location>
</feature>
<dbReference type="Proteomes" id="UP001341840">
    <property type="component" value="Unassembled WGS sequence"/>
</dbReference>
<protein>
    <submittedName>
        <fullName evidence="1">Uncharacterized protein</fullName>
    </submittedName>
</protein>
<organism evidence="1 2">
    <name type="scientific">Stylosanthes scabra</name>
    <dbReference type="NCBI Taxonomy" id="79078"/>
    <lineage>
        <taxon>Eukaryota</taxon>
        <taxon>Viridiplantae</taxon>
        <taxon>Streptophyta</taxon>
        <taxon>Embryophyta</taxon>
        <taxon>Tracheophyta</taxon>
        <taxon>Spermatophyta</taxon>
        <taxon>Magnoliopsida</taxon>
        <taxon>eudicotyledons</taxon>
        <taxon>Gunneridae</taxon>
        <taxon>Pentapetalae</taxon>
        <taxon>rosids</taxon>
        <taxon>fabids</taxon>
        <taxon>Fabales</taxon>
        <taxon>Fabaceae</taxon>
        <taxon>Papilionoideae</taxon>
        <taxon>50 kb inversion clade</taxon>
        <taxon>dalbergioids sensu lato</taxon>
        <taxon>Dalbergieae</taxon>
        <taxon>Pterocarpus clade</taxon>
        <taxon>Stylosanthes</taxon>
    </lineage>
</organism>
<reference evidence="1 2" key="1">
    <citation type="journal article" date="2023" name="Plants (Basel)">
        <title>Bridging the Gap: Combining Genomics and Transcriptomics Approaches to Understand Stylosanthes scabra, an Orphan Legume from the Brazilian Caatinga.</title>
        <authorList>
            <person name="Ferreira-Neto J.R.C."/>
            <person name="da Silva M.D."/>
            <person name="Binneck E."/>
            <person name="de Melo N.F."/>
            <person name="da Silva R.H."/>
            <person name="de Melo A.L.T.M."/>
            <person name="Pandolfi V."/>
            <person name="Bustamante F.O."/>
            <person name="Brasileiro-Vidal A.C."/>
            <person name="Benko-Iseppon A.M."/>
        </authorList>
    </citation>
    <scope>NUCLEOTIDE SEQUENCE [LARGE SCALE GENOMIC DNA]</scope>
    <source>
        <tissue evidence="1">Leaves</tissue>
    </source>
</reference>
<proteinExistence type="predicted"/>
<gene>
    <name evidence="1" type="ORF">PIB30_113646</name>
</gene>